<evidence type="ECO:0000256" key="3">
    <source>
        <dbReference type="SAM" id="MobiDB-lite"/>
    </source>
</evidence>
<evidence type="ECO:0000313" key="6">
    <source>
        <dbReference type="EMBL" id="WIX82478.1"/>
    </source>
</evidence>
<dbReference type="KEGG" id="acab:QRX50_17770"/>
<evidence type="ECO:0000313" key="7">
    <source>
        <dbReference type="Proteomes" id="UP001236014"/>
    </source>
</evidence>
<proteinExistence type="inferred from homology"/>
<dbReference type="EMBL" id="CP127294">
    <property type="protein sequence ID" value="WIX82478.1"/>
    <property type="molecule type" value="Genomic_DNA"/>
</dbReference>
<comment type="similarity">
    <text evidence="1">Belongs to the leucine-binding protein family.</text>
</comment>
<keyword evidence="7" id="KW-1185">Reference proteome</keyword>
<organism evidence="6 7">
    <name type="scientific">Amycolatopsis carbonis</name>
    <dbReference type="NCBI Taxonomy" id="715471"/>
    <lineage>
        <taxon>Bacteria</taxon>
        <taxon>Bacillati</taxon>
        <taxon>Actinomycetota</taxon>
        <taxon>Actinomycetes</taxon>
        <taxon>Pseudonocardiales</taxon>
        <taxon>Pseudonocardiaceae</taxon>
        <taxon>Amycolatopsis</taxon>
    </lineage>
</organism>
<dbReference type="CDD" id="cd06343">
    <property type="entry name" value="PBP1_ABC_ligand_binding-like"/>
    <property type="match status" value="1"/>
</dbReference>
<feature type="domain" description="Leucine-binding protein" evidence="5">
    <location>
        <begin position="41"/>
        <end position="397"/>
    </location>
</feature>
<dbReference type="SUPFAM" id="SSF53822">
    <property type="entry name" value="Periplasmic binding protein-like I"/>
    <property type="match status" value="1"/>
</dbReference>
<gene>
    <name evidence="6" type="ORF">QRX50_17770</name>
</gene>
<accession>A0A9Y2MZC6</accession>
<reference evidence="6 7" key="1">
    <citation type="submission" date="2023-06" db="EMBL/GenBank/DDBJ databases">
        <authorList>
            <person name="Oyuntsetseg B."/>
            <person name="Kim S.B."/>
        </authorList>
    </citation>
    <scope>NUCLEOTIDE SEQUENCE [LARGE SCALE GENOMIC DNA]</scope>
    <source>
        <strain evidence="6 7">2-15</strain>
    </source>
</reference>
<feature type="region of interest" description="Disordered" evidence="3">
    <location>
        <begin position="395"/>
        <end position="434"/>
    </location>
</feature>
<dbReference type="PANTHER" id="PTHR47235:SF1">
    <property type="entry name" value="BLR6548 PROTEIN"/>
    <property type="match status" value="1"/>
</dbReference>
<keyword evidence="2 4" id="KW-0732">Signal</keyword>
<sequence>MTVRRPASVAVALAAVVALTATACASGDDAAESTPGITADSVTIGSTIPLTGTAAPGYSEQGPAAKAFFDYVNANGGINGRKITLKYLDDAYNPAQTVTLTKQLVLQDKVFAIVGSLGTPTHTKVVDFLNSSRVPDLFVASGCTCWDQPEKNPYTFGWQPDYTVEGKILGDYVKKNLAGKKVAYFYQDDDFGRDGMKGLDKYIDQSLVVTRQPYQPGNTDVAAQVSAIAATKADVVVLEAIPAYTALFKLTSLKLGYSPTLVASSVGADPITVSGLLENFAKQAGSSVKGQDLIEGLVTSAYLPPVDDTSNSWTALFKKIHDQYIPNVPFDGNVYYAMAYAYTFTQALARAGQNPTRQGVIDALKKGGLAGPGLVPFRYGADSHAGYTGGQIATISGGKQVSSGTPLTTDDGDGPVTPYTQPQPQAPANGIPAA</sequence>
<feature type="chain" id="PRO_5040936802" evidence="4">
    <location>
        <begin position="26"/>
        <end position="434"/>
    </location>
</feature>
<dbReference type="InterPro" id="IPR028082">
    <property type="entry name" value="Peripla_BP_I"/>
</dbReference>
<evidence type="ECO:0000259" key="5">
    <source>
        <dbReference type="Pfam" id="PF13458"/>
    </source>
</evidence>
<dbReference type="Proteomes" id="UP001236014">
    <property type="component" value="Chromosome"/>
</dbReference>
<dbReference type="Pfam" id="PF13458">
    <property type="entry name" value="Peripla_BP_6"/>
    <property type="match status" value="1"/>
</dbReference>
<evidence type="ECO:0000256" key="2">
    <source>
        <dbReference type="ARBA" id="ARBA00022729"/>
    </source>
</evidence>
<dbReference type="AlphaFoldDB" id="A0A9Y2MZC6"/>
<dbReference type="RefSeq" id="WP_285973046.1">
    <property type="nucleotide sequence ID" value="NZ_CP127294.1"/>
</dbReference>
<dbReference type="Gene3D" id="3.40.50.2300">
    <property type="match status" value="2"/>
</dbReference>
<feature type="signal peptide" evidence="4">
    <location>
        <begin position="1"/>
        <end position="25"/>
    </location>
</feature>
<evidence type="ECO:0000256" key="4">
    <source>
        <dbReference type="SAM" id="SignalP"/>
    </source>
</evidence>
<dbReference type="InterPro" id="IPR028081">
    <property type="entry name" value="Leu-bd"/>
</dbReference>
<protein>
    <submittedName>
        <fullName evidence="6">ABC transporter substrate-binding protein</fullName>
    </submittedName>
</protein>
<dbReference type="PANTHER" id="PTHR47235">
    <property type="entry name" value="BLR6548 PROTEIN"/>
    <property type="match status" value="1"/>
</dbReference>
<feature type="compositionally biased region" description="Polar residues" evidence="3">
    <location>
        <begin position="395"/>
        <end position="408"/>
    </location>
</feature>
<name>A0A9Y2MZC6_9PSEU</name>
<evidence type="ECO:0000256" key="1">
    <source>
        <dbReference type="ARBA" id="ARBA00010062"/>
    </source>
</evidence>
<dbReference type="PROSITE" id="PS51257">
    <property type="entry name" value="PROKAR_LIPOPROTEIN"/>
    <property type="match status" value="1"/>
</dbReference>